<reference evidence="2" key="1">
    <citation type="submission" date="2015-04" db="EMBL/GenBank/DDBJ databases">
        <authorList>
            <person name="Syromyatnikov M.Y."/>
            <person name="Popov V.N."/>
        </authorList>
    </citation>
    <scope>NUCLEOTIDE SEQUENCE</scope>
    <source>
        <strain evidence="2">MO-1</strain>
    </source>
</reference>
<evidence type="ECO:0000256" key="1">
    <source>
        <dbReference type="SAM" id="MobiDB-lite"/>
    </source>
</evidence>
<accession>A0A1S7LGN9</accession>
<protein>
    <submittedName>
        <fullName evidence="2">Uncharacterized protein</fullName>
    </submittedName>
</protein>
<sequence>MAVLTEQGYAQPASSWPTPPFDGALDRTGEHHDVLDQVAPAKSGIMLPRLAVNMGFPTGIPGHGVLTAPIPAAAHHNILGQSNAGFPHRFRPTDCGSGGGGSAGGSCSLIQILPPLVKI</sequence>
<evidence type="ECO:0000313" key="2">
    <source>
        <dbReference type="EMBL" id="CRH06132.1"/>
    </source>
</evidence>
<proteinExistence type="predicted"/>
<dbReference type="EMBL" id="LO017727">
    <property type="protein sequence ID" value="CRH06132.1"/>
    <property type="molecule type" value="Genomic_DNA"/>
</dbReference>
<dbReference type="AlphaFoldDB" id="A0A1S7LGN9"/>
<organism evidence="2">
    <name type="scientific">Magnetococcus massalia (strain MO-1)</name>
    <dbReference type="NCBI Taxonomy" id="451514"/>
    <lineage>
        <taxon>Bacteria</taxon>
        <taxon>Pseudomonadati</taxon>
        <taxon>Pseudomonadota</taxon>
        <taxon>Magnetococcia</taxon>
        <taxon>Magnetococcales</taxon>
        <taxon>Magnetococcaceae</taxon>
        <taxon>Magnetococcus</taxon>
    </lineage>
</organism>
<name>A0A1S7LGN9_MAGMO</name>
<feature type="region of interest" description="Disordered" evidence="1">
    <location>
        <begin position="1"/>
        <end position="29"/>
    </location>
</feature>
<gene>
    <name evidence="2" type="ORF">MAGMO_1959</name>
</gene>